<name>A0A6L2K675_TANCI</name>
<dbReference type="AlphaFoldDB" id="A0A6L2K675"/>
<dbReference type="EMBL" id="BKCJ010001910">
    <property type="protein sequence ID" value="GEU44908.1"/>
    <property type="molecule type" value="Genomic_DNA"/>
</dbReference>
<protein>
    <submittedName>
        <fullName evidence="2">Uncharacterized protein</fullName>
    </submittedName>
</protein>
<organism evidence="2">
    <name type="scientific">Tanacetum cinerariifolium</name>
    <name type="common">Dalmatian daisy</name>
    <name type="synonym">Chrysanthemum cinerariifolium</name>
    <dbReference type="NCBI Taxonomy" id="118510"/>
    <lineage>
        <taxon>Eukaryota</taxon>
        <taxon>Viridiplantae</taxon>
        <taxon>Streptophyta</taxon>
        <taxon>Embryophyta</taxon>
        <taxon>Tracheophyta</taxon>
        <taxon>Spermatophyta</taxon>
        <taxon>Magnoliopsida</taxon>
        <taxon>eudicotyledons</taxon>
        <taxon>Gunneridae</taxon>
        <taxon>Pentapetalae</taxon>
        <taxon>asterids</taxon>
        <taxon>campanulids</taxon>
        <taxon>Asterales</taxon>
        <taxon>Asteraceae</taxon>
        <taxon>Asteroideae</taxon>
        <taxon>Anthemideae</taxon>
        <taxon>Anthemidinae</taxon>
        <taxon>Tanacetum</taxon>
    </lineage>
</organism>
<feature type="compositionally biased region" description="Pro residues" evidence="1">
    <location>
        <begin position="184"/>
        <end position="193"/>
    </location>
</feature>
<comment type="caution">
    <text evidence="2">The sequence shown here is derived from an EMBL/GenBank/DDBJ whole genome shotgun (WGS) entry which is preliminary data.</text>
</comment>
<accession>A0A6L2K675</accession>
<feature type="region of interest" description="Disordered" evidence="1">
    <location>
        <begin position="164"/>
        <end position="201"/>
    </location>
</feature>
<sequence>MASLLGIDSGHEPGFGQEDEDGIHWDDRKEVFVSHSWRRLLGVQAPLVQEFILEFFNTCRIRDEIALDVAGTLCFQLGGARRSMNWRQFTLALGLYNVEEMAKDGFGTYWHTEERKSSAMLLGGQFIGRLDHHFGLVSNDGLRGLSVVARELLLIDMVAATGSPEAAEDAPVVDEGAQADPAPMQVPQPPLPPSAAGKTMP</sequence>
<evidence type="ECO:0000256" key="1">
    <source>
        <dbReference type="SAM" id="MobiDB-lite"/>
    </source>
</evidence>
<reference evidence="2" key="1">
    <citation type="journal article" date="2019" name="Sci. Rep.">
        <title>Draft genome of Tanacetum cinerariifolium, the natural source of mosquito coil.</title>
        <authorList>
            <person name="Yamashiro T."/>
            <person name="Shiraishi A."/>
            <person name="Satake H."/>
            <person name="Nakayama K."/>
        </authorList>
    </citation>
    <scope>NUCLEOTIDE SEQUENCE</scope>
</reference>
<proteinExistence type="predicted"/>
<evidence type="ECO:0000313" key="2">
    <source>
        <dbReference type="EMBL" id="GEU44908.1"/>
    </source>
</evidence>
<gene>
    <name evidence="2" type="ORF">Tci_016886</name>
</gene>
<feature type="region of interest" description="Disordered" evidence="1">
    <location>
        <begin position="1"/>
        <end position="22"/>
    </location>
</feature>